<keyword evidence="4" id="KW-1185">Reference proteome</keyword>
<dbReference type="STRING" id="2177.BHR79_04650"/>
<organism evidence="1 4">
    <name type="scientific">Methanohalophilus halophilus</name>
    <dbReference type="NCBI Taxonomy" id="2177"/>
    <lineage>
        <taxon>Archaea</taxon>
        <taxon>Methanobacteriati</taxon>
        <taxon>Methanobacteriota</taxon>
        <taxon>Stenosarchaea group</taxon>
        <taxon>Methanomicrobia</taxon>
        <taxon>Methanosarcinales</taxon>
        <taxon>Methanosarcinaceae</taxon>
        <taxon>Methanohalophilus</taxon>
    </lineage>
</organism>
<dbReference type="OrthoDB" id="148060at2157"/>
<evidence type="ECO:0000313" key="3">
    <source>
        <dbReference type="EMBL" id="SDW69850.1"/>
    </source>
</evidence>
<dbReference type="EMBL" id="CP017921">
    <property type="protein sequence ID" value="APH38848.1"/>
    <property type="molecule type" value="Genomic_DNA"/>
</dbReference>
<sequence length="168" mass="19707">MTEFERKLVQSFNDYFENCNIKAIAHRIKQHRFTPQFLDVMVDSLNPDFYLGIECKSISTEKGANALYFSQHFTIDKNGAHQVIRISEYLRRSGRAGFLVVELRQGSGKSRQAYIIPWKDIEEKYGSGELKYTIDEIKLYSKLERKGDAYHIEPEKWAKQNNWMQTGE</sequence>
<evidence type="ECO:0000313" key="5">
    <source>
        <dbReference type="Proteomes" id="UP000198669"/>
    </source>
</evidence>
<dbReference type="Proteomes" id="UP000267921">
    <property type="component" value="Unassembled WGS sequence"/>
</dbReference>
<dbReference type="EMBL" id="RJJG01000006">
    <property type="protein sequence ID" value="RNI08043.1"/>
    <property type="molecule type" value="Genomic_DNA"/>
</dbReference>
<reference evidence="2 6" key="3">
    <citation type="submission" date="2018-10" db="EMBL/GenBank/DDBJ databases">
        <title>Cultivation of a novel Methanohalophilus strain from Kebrit Deep of the Red Sea and a genomic comparison of members of the genus Methanohalophilus.</title>
        <authorList>
            <person name="Guan Y."/>
            <person name="Ngugi D.K."/>
            <person name="Stingl U."/>
        </authorList>
    </citation>
    <scope>NUCLEOTIDE SEQUENCE [LARGE SCALE GENOMIC DNA]</scope>
    <source>
        <strain evidence="2 6">DSM 3094</strain>
    </source>
</reference>
<gene>
    <name evidence="1" type="ORF">BHR79_04650</name>
    <name evidence="2" type="ORF">EFE40_08825</name>
    <name evidence="3" type="ORF">SAMN04515625_1442</name>
</gene>
<accession>A0A1L3Q1U9</accession>
<evidence type="ECO:0000313" key="1">
    <source>
        <dbReference type="EMBL" id="APH38848.1"/>
    </source>
</evidence>
<dbReference type="GeneID" id="30583028"/>
<dbReference type="KEGG" id="mhaz:BHR79_04650"/>
<dbReference type="Proteomes" id="UP000186879">
    <property type="component" value="Chromosome"/>
</dbReference>
<dbReference type="Proteomes" id="UP000198669">
    <property type="component" value="Unassembled WGS sequence"/>
</dbReference>
<reference evidence="1 4" key="1">
    <citation type="submission" date="2016-10" db="EMBL/GenBank/DDBJ databases">
        <title>Methanohalophilus halophilus.</title>
        <authorList>
            <person name="L'haridon S."/>
        </authorList>
    </citation>
    <scope>NUCLEOTIDE SEQUENCE [LARGE SCALE GENOMIC DNA]</scope>
    <source>
        <strain evidence="1 4">Z-7982</strain>
    </source>
</reference>
<proteinExistence type="predicted"/>
<dbReference type="AlphaFoldDB" id="A0A1L3Q1U9"/>
<dbReference type="RefSeq" id="WP_072561294.1">
    <property type="nucleotide sequence ID" value="NZ_CP017921.1"/>
</dbReference>
<evidence type="ECO:0008006" key="7">
    <source>
        <dbReference type="Google" id="ProtNLM"/>
    </source>
</evidence>
<name>A0A1L3Q1U9_9EURY</name>
<evidence type="ECO:0000313" key="4">
    <source>
        <dbReference type="Proteomes" id="UP000186879"/>
    </source>
</evidence>
<reference evidence="3 5" key="2">
    <citation type="submission" date="2016-10" db="EMBL/GenBank/DDBJ databases">
        <authorList>
            <person name="de Groot N.N."/>
        </authorList>
    </citation>
    <scope>NUCLEOTIDE SEQUENCE [LARGE SCALE GENOMIC DNA]</scope>
    <source>
        <strain evidence="3 5">Z-7982</strain>
    </source>
</reference>
<evidence type="ECO:0000313" key="2">
    <source>
        <dbReference type="EMBL" id="RNI08043.1"/>
    </source>
</evidence>
<dbReference type="EMBL" id="FNMU01000004">
    <property type="protein sequence ID" value="SDW69850.1"/>
    <property type="molecule type" value="Genomic_DNA"/>
</dbReference>
<evidence type="ECO:0000313" key="6">
    <source>
        <dbReference type="Proteomes" id="UP000267921"/>
    </source>
</evidence>
<protein>
    <recommendedName>
        <fullName evidence="7">Holliday junction resolvase</fullName>
    </recommendedName>
</protein>